<keyword evidence="2" id="KW-1185">Reference proteome</keyword>
<dbReference type="InterPro" id="IPR036249">
    <property type="entry name" value="Thioredoxin-like_sf"/>
</dbReference>
<sequence>MELTLYGREYCGLCTTMREQLAQLAPGRGFGVRWVDIDDDEALETRHGEWVPVLADGDDVEICHYHLDLAALDDRLAKFR</sequence>
<evidence type="ECO:0000313" key="2">
    <source>
        <dbReference type="Proteomes" id="UP000310016"/>
    </source>
</evidence>
<evidence type="ECO:0000313" key="1">
    <source>
        <dbReference type="EMBL" id="TJZ67789.1"/>
    </source>
</evidence>
<organism evidence="1 2">
    <name type="scientific">Chitiniphilus eburneus</name>
    <dbReference type="NCBI Taxonomy" id="2571148"/>
    <lineage>
        <taxon>Bacteria</taxon>
        <taxon>Pseudomonadati</taxon>
        <taxon>Pseudomonadota</taxon>
        <taxon>Betaproteobacteria</taxon>
        <taxon>Neisseriales</taxon>
        <taxon>Chitinibacteraceae</taxon>
        <taxon>Chitiniphilus</taxon>
    </lineage>
</organism>
<reference evidence="1 2" key="1">
    <citation type="submission" date="2019-04" db="EMBL/GenBank/DDBJ databases">
        <title>Chitiniphilus eburnea sp. nov., a novel chitinolytic bacterium isolated from aquaculture sludge.</title>
        <authorList>
            <person name="Sheng M."/>
        </authorList>
    </citation>
    <scope>NUCLEOTIDE SEQUENCE [LARGE SCALE GENOMIC DNA]</scope>
    <source>
        <strain evidence="1 2">HX-2-15</strain>
    </source>
</reference>
<gene>
    <name evidence="1" type="ORF">FAZ21_16205</name>
</gene>
<accession>A0A4U0PIR9</accession>
<dbReference type="Pfam" id="PF05768">
    <property type="entry name" value="Glrx-like"/>
    <property type="match status" value="1"/>
</dbReference>
<dbReference type="OrthoDB" id="8779161at2"/>
<dbReference type="EMBL" id="SUMF01000026">
    <property type="protein sequence ID" value="TJZ67789.1"/>
    <property type="molecule type" value="Genomic_DNA"/>
</dbReference>
<name>A0A4U0PIR9_9NEIS</name>
<dbReference type="SUPFAM" id="SSF52833">
    <property type="entry name" value="Thioredoxin-like"/>
    <property type="match status" value="1"/>
</dbReference>
<comment type="caution">
    <text evidence="1">The sequence shown here is derived from an EMBL/GenBank/DDBJ whole genome shotgun (WGS) entry which is preliminary data.</text>
</comment>
<dbReference type="Proteomes" id="UP000310016">
    <property type="component" value="Unassembled WGS sequence"/>
</dbReference>
<proteinExistence type="predicted"/>
<dbReference type="InterPro" id="IPR008554">
    <property type="entry name" value="Glutaredoxin-like"/>
</dbReference>
<dbReference type="Gene3D" id="3.40.30.10">
    <property type="entry name" value="Glutaredoxin"/>
    <property type="match status" value="1"/>
</dbReference>
<dbReference type="AlphaFoldDB" id="A0A4U0PIR9"/>
<protein>
    <submittedName>
        <fullName evidence="1">Glutaredoxin family protein</fullName>
    </submittedName>
</protein>